<dbReference type="Proteomes" id="UP001501302">
    <property type="component" value="Unassembled WGS sequence"/>
</dbReference>
<comment type="caution">
    <text evidence="1">The sequence shown here is derived from an EMBL/GenBank/DDBJ whole genome shotgun (WGS) entry which is preliminary data.</text>
</comment>
<organism evidence="1 2">
    <name type="scientific">Algibacter agarivorans</name>
    <dbReference type="NCBI Taxonomy" id="1109741"/>
    <lineage>
        <taxon>Bacteria</taxon>
        <taxon>Pseudomonadati</taxon>
        <taxon>Bacteroidota</taxon>
        <taxon>Flavobacteriia</taxon>
        <taxon>Flavobacteriales</taxon>
        <taxon>Flavobacteriaceae</taxon>
        <taxon>Algibacter</taxon>
    </lineage>
</organism>
<proteinExistence type="predicted"/>
<gene>
    <name evidence="1" type="ORF">GCM10023314_08880</name>
</gene>
<sequence>MRQFLFTIIVLFSSFSFSQEDENSENATIYIARESRKIGGVLMALHPYTLAAKASSSNPNTFTNYFIADNSNIIGKISRGNYLKYDCAPGEHVFSAFIPPVNSQKARKARKSIGSKKIYLKAGNTYYLKTNVDKGIHLIDVSFDSKELIEFKEKIEKKEPVEVDYAELEEPQIKYKQILTARVNSLNPGNFDKANSLLAINSYAVQSQTSVASSVDYSNMTLEELKAAKTKAVSEENYTLASILKDYISTKKITVSDLEVEKQKAIAEEDYEKAEILKRKIGLRKKAEEDKNDPSLVSISGGTNKRDKALTDLIANKPKNHSIKHDKNTISSNAFSITKRGVKKDASDSTNTAVYRRSSLYTLMINNPVHQHTNTIKNTFGNIDVPEKFNDHNVGPYIISTPNEAKDKTYIINDFLSTNNIAKELVSKWFNRSEKGGFNMDLISERGSYNATDLDVSIALNNERGFALLTDAGEELIKNTFVVVNDYKYTDKEEIAEKAGKALGFLSTAASFVPGGSNVSNIATAVQVGTSIAGKGYVIKSTTYLYKLVWNEEVAATFYNDYWTTDNEFEANKKEAFDKSDAFRLELVGTESAWADLQSSVFTKKSDTDLISVATVKSTNKSIAKLQRKYEVFRTKSPLLSGDPLSAKIGLKEGIEKGDKYEVLEQIINKEGLTEYKRIGVIKVDKAHIWDNRFMADEEESNSEFEYTTFTGSKNKYFSGMLIRQLN</sequence>
<evidence type="ECO:0008006" key="3">
    <source>
        <dbReference type="Google" id="ProtNLM"/>
    </source>
</evidence>
<keyword evidence="2" id="KW-1185">Reference proteome</keyword>
<evidence type="ECO:0000313" key="2">
    <source>
        <dbReference type="Proteomes" id="UP001501302"/>
    </source>
</evidence>
<dbReference type="RefSeq" id="WP_345190441.1">
    <property type="nucleotide sequence ID" value="NZ_BAABJJ010000011.1"/>
</dbReference>
<accession>A0ABP9GDC8</accession>
<dbReference type="EMBL" id="BAABJJ010000011">
    <property type="protein sequence ID" value="GAA4938495.1"/>
    <property type="molecule type" value="Genomic_DNA"/>
</dbReference>
<reference evidence="2" key="1">
    <citation type="journal article" date="2019" name="Int. J. Syst. Evol. Microbiol.">
        <title>The Global Catalogue of Microorganisms (GCM) 10K type strain sequencing project: providing services to taxonomists for standard genome sequencing and annotation.</title>
        <authorList>
            <consortium name="The Broad Institute Genomics Platform"/>
            <consortium name="The Broad Institute Genome Sequencing Center for Infectious Disease"/>
            <person name="Wu L."/>
            <person name="Ma J."/>
        </authorList>
    </citation>
    <scope>NUCLEOTIDE SEQUENCE [LARGE SCALE GENOMIC DNA]</scope>
    <source>
        <strain evidence="2">JCM 18285</strain>
    </source>
</reference>
<evidence type="ECO:0000313" key="1">
    <source>
        <dbReference type="EMBL" id="GAA4938495.1"/>
    </source>
</evidence>
<protein>
    <recommendedName>
        <fullName evidence="3">DUF2846 domain-containing protein</fullName>
    </recommendedName>
</protein>
<name>A0ABP9GDC8_9FLAO</name>